<name>A0ABS2Q6R8_9BACL</name>
<evidence type="ECO:0000259" key="6">
    <source>
        <dbReference type="PROSITE" id="PS51296"/>
    </source>
</evidence>
<evidence type="ECO:0000256" key="2">
    <source>
        <dbReference type="ARBA" id="ARBA00022723"/>
    </source>
</evidence>
<dbReference type="SUPFAM" id="SSF50022">
    <property type="entry name" value="ISP domain"/>
    <property type="match status" value="1"/>
</dbReference>
<evidence type="ECO:0000313" key="8">
    <source>
        <dbReference type="Proteomes" id="UP000823201"/>
    </source>
</evidence>
<dbReference type="SUPFAM" id="SSF51905">
    <property type="entry name" value="FAD/NAD(P)-binding domain"/>
    <property type="match status" value="1"/>
</dbReference>
<dbReference type="InterPro" id="IPR036188">
    <property type="entry name" value="FAD/NAD-bd_sf"/>
</dbReference>
<dbReference type="PANTHER" id="PTHR13847:SF274">
    <property type="entry name" value="RIESKE 2FE-2S IRON-SULFUR PROTEIN YHFW-RELATED"/>
    <property type="match status" value="1"/>
</dbReference>
<dbReference type="Gene3D" id="3.50.50.60">
    <property type="entry name" value="FAD/NAD(P)-binding domain"/>
    <property type="match status" value="1"/>
</dbReference>
<dbReference type="PANTHER" id="PTHR13847">
    <property type="entry name" value="SARCOSINE DEHYDROGENASE-RELATED"/>
    <property type="match status" value="1"/>
</dbReference>
<reference evidence="7 8" key="1">
    <citation type="submission" date="2021-01" db="EMBL/GenBank/DDBJ databases">
        <title>Genomic Encyclopedia of Type Strains, Phase IV (KMG-IV): sequencing the most valuable type-strain genomes for metagenomic binning, comparative biology and taxonomic classification.</title>
        <authorList>
            <person name="Goeker M."/>
        </authorList>
    </citation>
    <scope>NUCLEOTIDE SEQUENCE [LARGE SCALE GENOMIC DNA]</scope>
    <source>
        <strain evidence="7 8">DSM 100968</strain>
    </source>
</reference>
<dbReference type="PRINTS" id="PR00162">
    <property type="entry name" value="RIESKE"/>
</dbReference>
<keyword evidence="5" id="KW-1015">Disulfide bond</keyword>
<dbReference type="CDD" id="cd03477">
    <property type="entry name" value="Rieske_YhfW_C"/>
    <property type="match status" value="1"/>
</dbReference>
<dbReference type="Proteomes" id="UP000823201">
    <property type="component" value="Unassembled WGS sequence"/>
</dbReference>
<evidence type="ECO:0000256" key="4">
    <source>
        <dbReference type="ARBA" id="ARBA00023014"/>
    </source>
</evidence>
<dbReference type="Gene3D" id="3.30.9.10">
    <property type="entry name" value="D-Amino Acid Oxidase, subunit A, domain 2"/>
    <property type="match status" value="1"/>
</dbReference>
<dbReference type="PROSITE" id="PS51296">
    <property type="entry name" value="RIESKE"/>
    <property type="match status" value="1"/>
</dbReference>
<dbReference type="InterPro" id="IPR005805">
    <property type="entry name" value="Rieske_Fe-S_prot_C"/>
</dbReference>
<comment type="caution">
    <text evidence="7">The sequence shown here is derived from an EMBL/GenBank/DDBJ whole genome shotgun (WGS) entry which is preliminary data.</text>
</comment>
<evidence type="ECO:0000256" key="5">
    <source>
        <dbReference type="ARBA" id="ARBA00023157"/>
    </source>
</evidence>
<keyword evidence="1" id="KW-0001">2Fe-2S</keyword>
<protein>
    <submittedName>
        <fullName evidence="7">Glycine/D-amino acid oxidase-like deaminating enzyme/nitrite reductase/ring-hydroxylating ferredoxin subunit</fullName>
    </submittedName>
</protein>
<keyword evidence="4" id="KW-0411">Iron-sulfur</keyword>
<dbReference type="Pfam" id="PF00355">
    <property type="entry name" value="Rieske"/>
    <property type="match status" value="1"/>
</dbReference>
<evidence type="ECO:0000256" key="1">
    <source>
        <dbReference type="ARBA" id="ARBA00022714"/>
    </source>
</evidence>
<dbReference type="RefSeq" id="WP_205005831.1">
    <property type="nucleotide sequence ID" value="NZ_CBCRXA010000014.1"/>
</dbReference>
<keyword evidence="3" id="KW-0408">Iron</keyword>
<dbReference type="Pfam" id="PF01266">
    <property type="entry name" value="DAO"/>
    <property type="match status" value="1"/>
</dbReference>
<evidence type="ECO:0000256" key="3">
    <source>
        <dbReference type="ARBA" id="ARBA00023004"/>
    </source>
</evidence>
<dbReference type="InterPro" id="IPR036922">
    <property type="entry name" value="Rieske_2Fe-2S_sf"/>
</dbReference>
<dbReference type="EMBL" id="JAFBEV010000006">
    <property type="protein sequence ID" value="MBM7657487.1"/>
    <property type="molecule type" value="Genomic_DNA"/>
</dbReference>
<feature type="domain" description="Rieske" evidence="6">
    <location>
        <begin position="425"/>
        <end position="508"/>
    </location>
</feature>
<gene>
    <name evidence="7" type="ORF">JOC27_000936</name>
</gene>
<proteinExistence type="predicted"/>
<accession>A0ABS2Q6R8</accession>
<keyword evidence="8" id="KW-1185">Reference proteome</keyword>
<keyword evidence="2" id="KW-0479">Metal-binding</keyword>
<dbReference type="InterPro" id="IPR017941">
    <property type="entry name" value="Rieske_2Fe-2S"/>
</dbReference>
<dbReference type="InterPro" id="IPR038010">
    <property type="entry name" value="YhfW_C"/>
</dbReference>
<dbReference type="Gene3D" id="2.102.10.10">
    <property type="entry name" value="Rieske [2Fe-2S] iron-sulphur domain"/>
    <property type="match status" value="1"/>
</dbReference>
<organism evidence="7 8">
    <name type="scientific">Sporolactobacillus spathodeae</name>
    <dbReference type="NCBI Taxonomy" id="1465502"/>
    <lineage>
        <taxon>Bacteria</taxon>
        <taxon>Bacillati</taxon>
        <taxon>Bacillota</taxon>
        <taxon>Bacilli</taxon>
        <taxon>Bacillales</taxon>
        <taxon>Sporolactobacillaceae</taxon>
        <taxon>Sporolactobacillus</taxon>
    </lineage>
</organism>
<sequence>MTLFQKDNISEKTESIWHKTVHLPSFRSLDQDIHTDVAIIGGGLTGIVSAYRLAVRGVKVALVEADRLASSTTGNTTAKITVQHGLIYQELIAHFGKEKARQYFDANNEALSWLRKLCQSSDISCTYATAPAILYAATDNERRSIEREKEAYDCLGIPAQFSDSVDLPIDTKGGLTIADQAQFHPLMFLHFLVSELVRMGAAIYEGTLAYDLEKKPSLAVVTKDGRKIHCRDVLICSHFPFYDANRLYFARMYPERSYLIACADCESVPQGMYLSAGDPRRSLRSAVCDGRQIVLVGGENHKTGQGGSTTDHYIRLQGFADAVLGENQMIAHWSAQDYTSLDKVPYIGLLAKNEPHLYVAAGFRKWGMTTAVVAAKLFSDTILGKHNPYTELFNPSRFEADPMIKTFIIEGAIVGKELVKGKLDRKQRLLDELGNNQGVIVTINGQRAGAYRDEEGSLSLVNTTCTHMGCEVNWNQAEKTWDCPCHGSRFSANGEVIDGPALDPLKKLYQEPSQEQPKG</sequence>
<evidence type="ECO:0000313" key="7">
    <source>
        <dbReference type="EMBL" id="MBM7657487.1"/>
    </source>
</evidence>
<dbReference type="InterPro" id="IPR006076">
    <property type="entry name" value="FAD-dep_OxRdtase"/>
</dbReference>